<proteinExistence type="predicted"/>
<dbReference type="EMBL" id="JANPWB010000001">
    <property type="protein sequence ID" value="KAJ1217232.1"/>
    <property type="molecule type" value="Genomic_DNA"/>
</dbReference>
<feature type="region of interest" description="Disordered" evidence="1">
    <location>
        <begin position="176"/>
        <end position="224"/>
    </location>
</feature>
<protein>
    <submittedName>
        <fullName evidence="2">Uncharacterized protein</fullName>
    </submittedName>
</protein>
<organism evidence="2 3">
    <name type="scientific">Pleurodeles waltl</name>
    <name type="common">Iberian ribbed newt</name>
    <dbReference type="NCBI Taxonomy" id="8319"/>
    <lineage>
        <taxon>Eukaryota</taxon>
        <taxon>Metazoa</taxon>
        <taxon>Chordata</taxon>
        <taxon>Craniata</taxon>
        <taxon>Vertebrata</taxon>
        <taxon>Euteleostomi</taxon>
        <taxon>Amphibia</taxon>
        <taxon>Batrachia</taxon>
        <taxon>Caudata</taxon>
        <taxon>Salamandroidea</taxon>
        <taxon>Salamandridae</taxon>
        <taxon>Pleurodelinae</taxon>
        <taxon>Pleurodeles</taxon>
    </lineage>
</organism>
<evidence type="ECO:0000256" key="1">
    <source>
        <dbReference type="SAM" id="MobiDB-lite"/>
    </source>
</evidence>
<sequence length="224" mass="24328">MGSLFCVNPDLPLDRPPSQPQRSRRRARFPATRGAALPTESLVFHGEGSSAPDGEPGLLRRGEQHSRRRAPVSCGEGSSAPDGEPGLLQRGEQRSRQRTRSPATGEQRSRRRARSPATRGAAIPTECPGLLRRGEQRSRRRARSPAMRGAALPTESPVSCGVRSFKLLLRKRAEASSPGAVGHPGFYRDPTFSRSLRPSVRGRHQTQLSTEERSGTVLGPCTAI</sequence>
<accession>A0AAV7WX26</accession>
<name>A0AAV7WX26_PLEWA</name>
<dbReference type="AlphaFoldDB" id="A0AAV7WX26"/>
<gene>
    <name evidence="2" type="ORF">NDU88_004827</name>
</gene>
<dbReference type="Proteomes" id="UP001066276">
    <property type="component" value="Chromosome 1_1"/>
</dbReference>
<reference evidence="2" key="1">
    <citation type="journal article" date="2022" name="bioRxiv">
        <title>Sequencing and chromosome-scale assembly of the giantPleurodeles waltlgenome.</title>
        <authorList>
            <person name="Brown T."/>
            <person name="Elewa A."/>
            <person name="Iarovenko S."/>
            <person name="Subramanian E."/>
            <person name="Araus A.J."/>
            <person name="Petzold A."/>
            <person name="Susuki M."/>
            <person name="Suzuki K.-i.T."/>
            <person name="Hayashi T."/>
            <person name="Toyoda A."/>
            <person name="Oliveira C."/>
            <person name="Osipova E."/>
            <person name="Leigh N.D."/>
            <person name="Simon A."/>
            <person name="Yun M.H."/>
        </authorList>
    </citation>
    <scope>NUCLEOTIDE SEQUENCE</scope>
    <source>
        <strain evidence="2">20211129_DDA</strain>
        <tissue evidence="2">Liver</tissue>
    </source>
</reference>
<keyword evidence="3" id="KW-1185">Reference proteome</keyword>
<evidence type="ECO:0000313" key="2">
    <source>
        <dbReference type="EMBL" id="KAJ1217232.1"/>
    </source>
</evidence>
<comment type="caution">
    <text evidence="2">The sequence shown here is derived from an EMBL/GenBank/DDBJ whole genome shotgun (WGS) entry which is preliminary data.</text>
</comment>
<evidence type="ECO:0000313" key="3">
    <source>
        <dbReference type="Proteomes" id="UP001066276"/>
    </source>
</evidence>
<feature type="region of interest" description="Disordered" evidence="1">
    <location>
        <begin position="1"/>
        <end position="157"/>
    </location>
</feature>